<dbReference type="PANTHER" id="PTHR10859">
    <property type="entry name" value="GLYCOSYL TRANSFERASE"/>
    <property type="match status" value="1"/>
</dbReference>
<dbReference type="PANTHER" id="PTHR10859:SF91">
    <property type="entry name" value="DOLICHYL-PHOSPHATE BETA-GLUCOSYLTRANSFERASE"/>
    <property type="match status" value="1"/>
</dbReference>
<dbReference type="Pfam" id="PF00535">
    <property type="entry name" value="Glycos_transf_2"/>
    <property type="match status" value="1"/>
</dbReference>
<dbReference type="InterPro" id="IPR001173">
    <property type="entry name" value="Glyco_trans_2-like"/>
</dbReference>
<dbReference type="InterPro" id="IPR029044">
    <property type="entry name" value="Nucleotide-diphossugar_trans"/>
</dbReference>
<dbReference type="HOGENOM" id="CLU_033536_7_0_4"/>
<protein>
    <recommendedName>
        <fullName evidence="1">Glycosyltransferase 2-like domain-containing protein</fullName>
    </recommendedName>
</protein>
<dbReference type="SUPFAM" id="SSF53448">
    <property type="entry name" value="Nucleotide-diphospho-sugar transferases"/>
    <property type="match status" value="1"/>
</dbReference>
<feature type="domain" description="Glycosyltransferase 2-like" evidence="1">
    <location>
        <begin position="6"/>
        <end position="134"/>
    </location>
</feature>
<evidence type="ECO:0000313" key="3">
    <source>
        <dbReference type="Proteomes" id="UP000017813"/>
    </source>
</evidence>
<dbReference type="AlphaFoldDB" id="U6Q2A2"/>
<keyword evidence="3" id="KW-1185">Reference proteome</keyword>
<dbReference type="KEGG" id="smur:BWP33_10000"/>
<dbReference type="EMBL" id="ADCY02000011">
    <property type="protein sequence ID" value="EJZ50250.1"/>
    <property type="molecule type" value="Genomic_DNA"/>
</dbReference>
<evidence type="ECO:0000259" key="1">
    <source>
        <dbReference type="Pfam" id="PF00535"/>
    </source>
</evidence>
<gene>
    <name evidence="2" type="ORF">HMPREF9021_02512</name>
</gene>
<dbReference type="STRING" id="641147.HMPREF9021_02512"/>
<name>U6Q2A2_9NEIS</name>
<dbReference type="GO" id="GO:0006487">
    <property type="term" value="P:protein N-linked glycosylation"/>
    <property type="evidence" value="ECO:0007669"/>
    <property type="project" value="TreeGrafter"/>
</dbReference>
<sequence length="234" mass="26710">MNLVAIIPHYRHLETLPTVIQALREFHLPIMVIDDGSGDMYADDLQNICTDVQLFRLPENGGKGAAMKHGLFQAAAQGFTHALQIDADAQHAFSDIPKLLAAAQAAPDAVICGRPIYGEDAPKSRLYGRQITNFWNAIHTHSWSAIWDGMCGFRVYPIEMTNQIIQYQYVGQRMDFDNEILVQLYWHGAKLIWIDTPVVYENHSISHFRAWQDNVLISKMHARLFFQMLARLCR</sequence>
<comment type="caution">
    <text evidence="2">The sequence shown here is derived from an EMBL/GenBank/DDBJ whole genome shotgun (WGS) entry which is preliminary data.</text>
</comment>
<reference evidence="2 3" key="2">
    <citation type="submission" date="2011-10" db="EMBL/GenBank/DDBJ databases">
        <title>The Genome Sequence of Simonsiella muelleri ATCC 29453.</title>
        <authorList>
            <consortium name="The Broad Institute Genome Sequencing Platform"/>
            <consortium name="The Broad Institute Genome Sequencing Center for Infectious Disease"/>
            <person name="Earl A."/>
            <person name="Ward D."/>
            <person name="Feldgarden M."/>
            <person name="Gevers D."/>
            <person name="Izard J."/>
            <person name="Baranova O.V."/>
            <person name="Blanton J.M."/>
            <person name="Tanner A.C."/>
            <person name="Dewhirst F."/>
            <person name="Young S.K."/>
            <person name="Zeng Q."/>
            <person name="Gargeya S."/>
            <person name="Fitzgerald M."/>
            <person name="Haas B."/>
            <person name="Abouelleil A."/>
            <person name="Alvarado L."/>
            <person name="Arachchi H.M."/>
            <person name="Berlin A."/>
            <person name="Brown A."/>
            <person name="Chapman S.B."/>
            <person name="Chen Z."/>
            <person name="Dunbar C."/>
            <person name="Freedman E."/>
            <person name="Gearin G."/>
            <person name="Goldberg J."/>
            <person name="Griggs A."/>
            <person name="Gujja S."/>
            <person name="Heiman D."/>
            <person name="Howarth C."/>
            <person name="Larson L."/>
            <person name="Lui A."/>
            <person name="MacDonald P.J.P."/>
            <person name="Montmayeur A."/>
            <person name="Murphy C."/>
            <person name="Neiman D."/>
            <person name="Pearson M."/>
            <person name="Priest M."/>
            <person name="Roberts A."/>
            <person name="Saif S."/>
            <person name="Shea T."/>
            <person name="Shenoy N."/>
            <person name="Sisk P."/>
            <person name="Stolte C."/>
            <person name="Sykes S."/>
            <person name="Wortman J."/>
            <person name="Nusbaum C."/>
            <person name="Birren B."/>
        </authorList>
    </citation>
    <scope>NUCLEOTIDE SEQUENCE [LARGE SCALE GENOMIC DNA]</scope>
    <source>
        <strain evidence="2 3">ATCC 29453</strain>
    </source>
</reference>
<organism evidence="2 3">
    <name type="scientific">Simonsiella muelleri ATCC 29453</name>
    <dbReference type="NCBI Taxonomy" id="641147"/>
    <lineage>
        <taxon>Bacteria</taxon>
        <taxon>Pseudomonadati</taxon>
        <taxon>Pseudomonadota</taxon>
        <taxon>Betaproteobacteria</taxon>
        <taxon>Neisseriales</taxon>
        <taxon>Neisseriaceae</taxon>
        <taxon>Simonsiella</taxon>
    </lineage>
</organism>
<dbReference type="Proteomes" id="UP000017813">
    <property type="component" value="Unassembled WGS sequence"/>
</dbReference>
<proteinExistence type="predicted"/>
<evidence type="ECO:0000313" key="2">
    <source>
        <dbReference type="EMBL" id="EJZ50250.1"/>
    </source>
</evidence>
<dbReference type="RefSeq" id="WP_002641439.1">
    <property type="nucleotide sequence ID" value="NZ_CP019448.1"/>
</dbReference>
<dbReference type="CDD" id="cd04179">
    <property type="entry name" value="DPM_DPG-synthase_like"/>
    <property type="match status" value="1"/>
</dbReference>
<dbReference type="Gene3D" id="3.90.550.10">
    <property type="entry name" value="Spore Coat Polysaccharide Biosynthesis Protein SpsA, Chain A"/>
    <property type="match status" value="1"/>
</dbReference>
<reference evidence="2 3" key="1">
    <citation type="submission" date="2010-03" db="EMBL/GenBank/DDBJ databases">
        <authorList>
            <consortium name="The Broad Institute Genome Sequencing Platform"/>
            <person name="Ward D."/>
            <person name="Earl A."/>
            <person name="Feldgarden M."/>
            <person name="Gevers D."/>
            <person name="Young S."/>
            <person name="Zeng Q."/>
            <person name="Koehrsen M."/>
            <person name="Alvarado L."/>
            <person name="Berlin A.M."/>
            <person name="Borenstein D."/>
            <person name="Chapman S.B."/>
            <person name="Chen Z."/>
            <person name="Engels R."/>
            <person name="Freedman E."/>
            <person name="Gellesch M."/>
            <person name="Goldberg J."/>
            <person name="Griggs A."/>
            <person name="Gujja S."/>
            <person name="Heilman E.R."/>
            <person name="Heiman D.I."/>
            <person name="Hepburn T.A."/>
            <person name="Howarth C."/>
            <person name="Jen D."/>
            <person name="Larson L."/>
            <person name="Mehta T."/>
            <person name="Park D."/>
            <person name="Pearson M."/>
            <person name="Richards J."/>
            <person name="Roberts A."/>
            <person name="Saif S."/>
            <person name="Shea T.D."/>
            <person name="Shenoy N."/>
            <person name="Sisk P."/>
            <person name="Stolte C."/>
            <person name="Sykes S.N."/>
            <person name="Walk T."/>
            <person name="White J."/>
            <person name="Yandava C."/>
            <person name="Izard J."/>
            <person name="Baranova O.V."/>
            <person name="Blanton J.M."/>
            <person name="Tanner A.C."/>
            <person name="Dewhirst F."/>
            <person name="Haas B."/>
            <person name="Nusbaum C."/>
            <person name="Birren B."/>
        </authorList>
    </citation>
    <scope>NUCLEOTIDE SEQUENCE [LARGE SCALE GENOMIC DNA]</scope>
    <source>
        <strain evidence="2 3">ATCC 29453</strain>
    </source>
</reference>
<dbReference type="eggNOG" id="COG1215">
    <property type="taxonomic scope" value="Bacteria"/>
</dbReference>
<accession>U6Q2A2</accession>
<dbReference type="OrthoDB" id="9808633at2"/>